<evidence type="ECO:0000256" key="18">
    <source>
        <dbReference type="PIRSR" id="PIRSR000732-1"/>
    </source>
</evidence>
<evidence type="ECO:0000256" key="15">
    <source>
        <dbReference type="ARBA" id="ARBA00022842"/>
    </source>
</evidence>
<dbReference type="InterPro" id="IPR036618">
    <property type="entry name" value="PtsI_HPr-bd_sf"/>
</dbReference>
<evidence type="ECO:0000256" key="10">
    <source>
        <dbReference type="ARBA" id="ARBA00022597"/>
    </source>
</evidence>
<keyword evidence="13 17" id="KW-0479">Metal-binding</keyword>
<gene>
    <name evidence="25" type="ORF">FHU41_002352</name>
</gene>
<dbReference type="GO" id="GO:0009401">
    <property type="term" value="P:phosphoenolpyruvate-dependent sugar phosphotransferase system"/>
    <property type="evidence" value="ECO:0007669"/>
    <property type="project" value="UniProtKB-KW"/>
</dbReference>
<feature type="binding site" evidence="20">
    <location>
        <position position="441"/>
    </location>
    <ligand>
        <name>Mg(2+)</name>
        <dbReference type="ChEBI" id="CHEBI:18420"/>
    </ligand>
</feature>
<evidence type="ECO:0000256" key="5">
    <source>
        <dbReference type="ARBA" id="ARBA00007837"/>
    </source>
</evidence>
<dbReference type="SUPFAM" id="SSF47831">
    <property type="entry name" value="Enzyme I of the PEP:sugar phosphotransferase system HPr-binding (sub)domain"/>
    <property type="match status" value="1"/>
</dbReference>
<dbReference type="Pfam" id="PF02896">
    <property type="entry name" value="PEP-utilizers_C"/>
    <property type="match status" value="1"/>
</dbReference>
<evidence type="ECO:0000256" key="21">
    <source>
        <dbReference type="SAM" id="MobiDB-lite"/>
    </source>
</evidence>
<dbReference type="InterPro" id="IPR050499">
    <property type="entry name" value="PEP-utilizing_PTS_enzyme"/>
</dbReference>
<dbReference type="Gene3D" id="3.20.20.60">
    <property type="entry name" value="Phosphoenolpyruvate-binding domains"/>
    <property type="match status" value="1"/>
</dbReference>
<keyword evidence="14 17" id="KW-0418">Kinase</keyword>
<protein>
    <recommendedName>
        <fullName evidence="7 17">Phosphoenolpyruvate-protein phosphotransferase</fullName>
        <ecNumber evidence="6 17">2.7.3.9</ecNumber>
    </recommendedName>
    <alternativeName>
        <fullName evidence="16 17">Phosphotransferase system, enzyme I</fullName>
    </alternativeName>
</protein>
<feature type="binding site" evidence="19">
    <location>
        <begin position="440"/>
        <end position="441"/>
    </location>
    <ligand>
        <name>phosphoenolpyruvate</name>
        <dbReference type="ChEBI" id="CHEBI:58702"/>
    </ligand>
</feature>
<evidence type="ECO:0000256" key="2">
    <source>
        <dbReference type="ARBA" id="ARBA00001946"/>
    </source>
</evidence>
<evidence type="ECO:0000256" key="16">
    <source>
        <dbReference type="ARBA" id="ARBA00033235"/>
    </source>
</evidence>
<dbReference type="InterPro" id="IPR040442">
    <property type="entry name" value="Pyrv_kinase-like_dom_sf"/>
</dbReference>
<comment type="caution">
    <text evidence="25">The sequence shown here is derived from an EMBL/GenBank/DDBJ whole genome shotgun (WGS) entry which is preliminary data.</text>
</comment>
<comment type="cofactor">
    <cofactor evidence="2 17 20">
        <name>Mg(2+)</name>
        <dbReference type="ChEBI" id="CHEBI:18420"/>
    </cofactor>
</comment>
<dbReference type="RefSeq" id="WP_179389807.1">
    <property type="nucleotide sequence ID" value="NZ_JACBYQ010000002.1"/>
</dbReference>
<evidence type="ECO:0000256" key="14">
    <source>
        <dbReference type="ARBA" id="ARBA00022777"/>
    </source>
</evidence>
<evidence type="ECO:0000259" key="22">
    <source>
        <dbReference type="Pfam" id="PF00391"/>
    </source>
</evidence>
<dbReference type="EC" id="2.7.3.9" evidence="6 17"/>
<keyword evidence="26" id="KW-1185">Reference proteome</keyword>
<feature type="binding site" evidence="20">
    <location>
        <position position="417"/>
    </location>
    <ligand>
        <name>Mg(2+)</name>
        <dbReference type="ChEBI" id="CHEBI:18420"/>
    </ligand>
</feature>
<evidence type="ECO:0000256" key="17">
    <source>
        <dbReference type="PIRNR" id="PIRNR000732"/>
    </source>
</evidence>
<accession>A0A7Y9LUY3</accession>
<evidence type="ECO:0000256" key="6">
    <source>
        <dbReference type="ARBA" id="ARBA00012232"/>
    </source>
</evidence>
<dbReference type="InterPro" id="IPR006318">
    <property type="entry name" value="PTS_EI-like"/>
</dbReference>
<name>A0A7Y9LUY3_9MICC</name>
<evidence type="ECO:0000256" key="9">
    <source>
        <dbReference type="ARBA" id="ARBA00022490"/>
    </source>
</evidence>
<evidence type="ECO:0000256" key="1">
    <source>
        <dbReference type="ARBA" id="ARBA00000683"/>
    </source>
</evidence>
<feature type="domain" description="Phosphotransferase system enzyme I N-terminal" evidence="24">
    <location>
        <begin position="6"/>
        <end position="124"/>
    </location>
</feature>
<evidence type="ECO:0000313" key="26">
    <source>
        <dbReference type="Proteomes" id="UP000521748"/>
    </source>
</evidence>
<dbReference type="InterPro" id="IPR008731">
    <property type="entry name" value="PTS_EIN"/>
</dbReference>
<dbReference type="Gene3D" id="1.10.274.10">
    <property type="entry name" value="PtsI, HPr-binding domain"/>
    <property type="match status" value="1"/>
</dbReference>
<evidence type="ECO:0000256" key="7">
    <source>
        <dbReference type="ARBA" id="ARBA00016544"/>
    </source>
</evidence>
<dbReference type="InterPro" id="IPR015813">
    <property type="entry name" value="Pyrv/PenolPyrv_kinase-like_dom"/>
</dbReference>
<feature type="binding site" evidence="19">
    <location>
        <position position="288"/>
    </location>
    <ligand>
        <name>phosphoenolpyruvate</name>
        <dbReference type="ChEBI" id="CHEBI:58702"/>
    </ligand>
</feature>
<dbReference type="SUPFAM" id="SSF51621">
    <property type="entry name" value="Phosphoenolpyruvate/pyruvate domain"/>
    <property type="match status" value="1"/>
</dbReference>
<comment type="subcellular location">
    <subcellularLocation>
        <location evidence="4 17">Cytoplasm</location>
    </subcellularLocation>
</comment>
<dbReference type="SUPFAM" id="SSF52009">
    <property type="entry name" value="Phosphohistidine domain"/>
    <property type="match status" value="1"/>
</dbReference>
<keyword evidence="12 17" id="KW-0598">Phosphotransferase system</keyword>
<sequence>MNTFSGVGVSPGRVTGPVKQMPPTVLEPPAGQTLAPGTSAEHAVETLKTAASAVQAELRERADRATGDAKEILQATALMAADPALIKSSTKLIGTGLSAERAVWEAAEEVAAMLRQLGGYMAERVHDVFDVRARLVAQLRGLPAPGVPAGTEPFILIAEELAPADTATLDPALVLALATSEGGPQSHTAIIARALGLPAVVAAPGVTGIVEGTEVFLDGAEGTLSIEPSAEQRAAAQSWAAKSATRGNFDGRGILADGHLLPLLANVGNAKEAVLAAAAGAEGVGLFRTEFLFLNRDSEPSMEEQVEAYRGVFQAFSVPGEPRKVVVRTLDAGADKPLPFLSNAAEPNPALGLRGYRTGLNNPGVLKRQLEAISTAAVGTAAEVWVMAPMISTPAESADFADLCRAAGLRSSGVMIEVPAAAISAAKIFQHVDFASLGTNDLTQYTMAADRQLGLLSGLNDPWQPSVLKLIAGCAEAAQAAAKPLGVCGEAAADPALAVVLAGLGVSTLSMTARALPAVAAVLKTVSLKRARELAVLALAEASAEDARTAVRGGLPALHELGL</sequence>
<dbReference type="Proteomes" id="UP000521748">
    <property type="component" value="Unassembled WGS sequence"/>
</dbReference>
<dbReference type="NCBIfam" id="TIGR01417">
    <property type="entry name" value="PTS_I_fam"/>
    <property type="match status" value="1"/>
</dbReference>
<feature type="binding site" evidence="19">
    <location>
        <position position="451"/>
    </location>
    <ligand>
        <name>phosphoenolpyruvate</name>
        <dbReference type="ChEBI" id="CHEBI:58702"/>
    </ligand>
</feature>
<dbReference type="Pfam" id="PF05524">
    <property type="entry name" value="PEP-utilisers_N"/>
    <property type="match status" value="1"/>
</dbReference>
<dbReference type="GO" id="GO:0008965">
    <property type="term" value="F:phosphoenolpyruvate-protein phosphotransferase activity"/>
    <property type="evidence" value="ECO:0007669"/>
    <property type="project" value="UniProtKB-EC"/>
</dbReference>
<feature type="region of interest" description="Disordered" evidence="21">
    <location>
        <begin position="1"/>
        <end position="23"/>
    </location>
</feature>
<dbReference type="PRINTS" id="PR01736">
    <property type="entry name" value="PHPHTRNFRASE"/>
</dbReference>
<feature type="binding site" evidence="19">
    <location>
        <position position="328"/>
    </location>
    <ligand>
        <name>phosphoenolpyruvate</name>
        <dbReference type="ChEBI" id="CHEBI:58702"/>
    </ligand>
</feature>
<evidence type="ECO:0000256" key="13">
    <source>
        <dbReference type="ARBA" id="ARBA00022723"/>
    </source>
</evidence>
<proteinExistence type="inferred from homology"/>
<feature type="active site" description="Tele-phosphohistidine intermediate" evidence="18">
    <location>
        <position position="187"/>
    </location>
</feature>
<dbReference type="PANTHER" id="PTHR46244">
    <property type="entry name" value="PHOSPHOENOLPYRUVATE-PROTEIN PHOSPHOTRANSFERASE"/>
    <property type="match status" value="1"/>
</dbReference>
<dbReference type="GO" id="GO:0046872">
    <property type="term" value="F:metal ion binding"/>
    <property type="evidence" value="ECO:0007669"/>
    <property type="project" value="UniProtKB-KW"/>
</dbReference>
<keyword evidence="15 17" id="KW-0460">Magnesium</keyword>
<evidence type="ECO:0000256" key="4">
    <source>
        <dbReference type="ARBA" id="ARBA00004496"/>
    </source>
</evidence>
<evidence type="ECO:0000256" key="3">
    <source>
        <dbReference type="ARBA" id="ARBA00002728"/>
    </source>
</evidence>
<organism evidence="25 26">
    <name type="scientific">Psychromicrobium silvestre</name>
    <dbReference type="NCBI Taxonomy" id="1645614"/>
    <lineage>
        <taxon>Bacteria</taxon>
        <taxon>Bacillati</taxon>
        <taxon>Actinomycetota</taxon>
        <taxon>Actinomycetes</taxon>
        <taxon>Micrococcales</taxon>
        <taxon>Micrococcaceae</taxon>
        <taxon>Psychromicrobium</taxon>
    </lineage>
</organism>
<keyword evidence="11 17" id="KW-0808">Transferase</keyword>
<dbReference type="PIRSF" id="PIRSF000732">
    <property type="entry name" value="PTS_enzyme_I"/>
    <property type="match status" value="1"/>
</dbReference>
<dbReference type="EMBL" id="JACBYQ010000002">
    <property type="protein sequence ID" value="NYE96102.1"/>
    <property type="molecule type" value="Genomic_DNA"/>
</dbReference>
<reference evidence="25 26" key="1">
    <citation type="submission" date="2020-07" db="EMBL/GenBank/DDBJ databases">
        <title>Sequencing the genomes of 1000 actinobacteria strains.</title>
        <authorList>
            <person name="Klenk H.-P."/>
        </authorList>
    </citation>
    <scope>NUCLEOTIDE SEQUENCE [LARGE SCALE GENOMIC DNA]</scope>
    <source>
        <strain evidence="25 26">DSM 102047</strain>
    </source>
</reference>
<dbReference type="PANTHER" id="PTHR46244:SF3">
    <property type="entry name" value="PHOSPHOENOLPYRUVATE-PROTEIN PHOSPHOTRANSFERASE"/>
    <property type="match status" value="1"/>
</dbReference>
<comment type="similarity">
    <text evidence="5 17">Belongs to the PEP-utilizing enzyme family.</text>
</comment>
<evidence type="ECO:0000256" key="11">
    <source>
        <dbReference type="ARBA" id="ARBA00022679"/>
    </source>
</evidence>
<dbReference type="Pfam" id="PF00391">
    <property type="entry name" value="PEP-utilizers"/>
    <property type="match status" value="1"/>
</dbReference>
<evidence type="ECO:0000256" key="19">
    <source>
        <dbReference type="PIRSR" id="PIRSR000732-2"/>
    </source>
</evidence>
<dbReference type="GO" id="GO:0016301">
    <property type="term" value="F:kinase activity"/>
    <property type="evidence" value="ECO:0007669"/>
    <property type="project" value="UniProtKB-KW"/>
</dbReference>
<dbReference type="InterPro" id="IPR024692">
    <property type="entry name" value="PTS_EI"/>
</dbReference>
<feature type="active site" description="Proton donor" evidence="18">
    <location>
        <position position="488"/>
    </location>
</feature>
<dbReference type="Gene3D" id="3.50.30.10">
    <property type="entry name" value="Phosphohistidine domain"/>
    <property type="match status" value="1"/>
</dbReference>
<dbReference type="GO" id="GO:0005737">
    <property type="term" value="C:cytoplasm"/>
    <property type="evidence" value="ECO:0007669"/>
    <property type="project" value="UniProtKB-SubCell"/>
</dbReference>
<evidence type="ECO:0000259" key="24">
    <source>
        <dbReference type="Pfam" id="PF05524"/>
    </source>
</evidence>
<comment type="function">
    <text evidence="3 17">General (non sugar-specific) component of the phosphoenolpyruvate-dependent sugar phosphotransferase system (sugar PTS). This major carbohydrate active-transport system catalyzes the phosphorylation of incoming sugar substrates concomitantly with their translocation across the cell membrane. Enzyme I transfers the phosphoryl group from phosphoenolpyruvate (PEP) to the phosphoryl carrier protein (HPr).</text>
</comment>
<dbReference type="AlphaFoldDB" id="A0A7Y9LUY3"/>
<dbReference type="InterPro" id="IPR036637">
    <property type="entry name" value="Phosphohistidine_dom_sf"/>
</dbReference>
<keyword evidence="8 17" id="KW-0813">Transport</keyword>
<keyword evidence="10 17" id="KW-0762">Sugar transport</keyword>
<evidence type="ECO:0000259" key="23">
    <source>
        <dbReference type="Pfam" id="PF02896"/>
    </source>
</evidence>
<evidence type="ECO:0000256" key="20">
    <source>
        <dbReference type="PIRSR" id="PIRSR000732-3"/>
    </source>
</evidence>
<keyword evidence="9 17" id="KW-0963">Cytoplasm</keyword>
<evidence type="ECO:0000256" key="12">
    <source>
        <dbReference type="ARBA" id="ARBA00022683"/>
    </source>
</evidence>
<comment type="catalytic activity">
    <reaction evidence="1 17">
        <text>L-histidyl-[protein] + phosphoenolpyruvate = N(pros)-phospho-L-histidyl-[protein] + pyruvate</text>
        <dbReference type="Rhea" id="RHEA:23880"/>
        <dbReference type="Rhea" id="RHEA-COMP:9745"/>
        <dbReference type="Rhea" id="RHEA-COMP:9746"/>
        <dbReference type="ChEBI" id="CHEBI:15361"/>
        <dbReference type="ChEBI" id="CHEBI:29979"/>
        <dbReference type="ChEBI" id="CHEBI:58702"/>
        <dbReference type="ChEBI" id="CHEBI:64837"/>
        <dbReference type="EC" id="2.7.3.9"/>
    </reaction>
</comment>
<dbReference type="InterPro" id="IPR008279">
    <property type="entry name" value="PEP-util_enz_mobile_dom"/>
</dbReference>
<evidence type="ECO:0000256" key="8">
    <source>
        <dbReference type="ARBA" id="ARBA00022448"/>
    </source>
</evidence>
<feature type="domain" description="PEP-utilising enzyme mobile" evidence="22">
    <location>
        <begin position="152"/>
        <end position="222"/>
    </location>
</feature>
<feature type="domain" description="PEP-utilising enzyme C-terminal" evidence="23">
    <location>
        <begin position="254"/>
        <end position="526"/>
    </location>
</feature>
<evidence type="ECO:0000313" key="25">
    <source>
        <dbReference type="EMBL" id="NYE96102.1"/>
    </source>
</evidence>
<dbReference type="InterPro" id="IPR000121">
    <property type="entry name" value="PEP_util_C"/>
</dbReference>